<name>A0ACC3BSI6_PYRYE</name>
<dbReference type="Proteomes" id="UP000798662">
    <property type="component" value="Chromosome 1"/>
</dbReference>
<protein>
    <submittedName>
        <fullName evidence="1">Uncharacterized protein</fullName>
    </submittedName>
</protein>
<dbReference type="EMBL" id="CM020618">
    <property type="protein sequence ID" value="KAK1860649.1"/>
    <property type="molecule type" value="Genomic_DNA"/>
</dbReference>
<proteinExistence type="predicted"/>
<accession>A0ACC3BSI6</accession>
<evidence type="ECO:0000313" key="1">
    <source>
        <dbReference type="EMBL" id="KAK1860649.1"/>
    </source>
</evidence>
<gene>
    <name evidence="1" type="ORF">I4F81_003237</name>
</gene>
<comment type="caution">
    <text evidence="1">The sequence shown here is derived from an EMBL/GenBank/DDBJ whole genome shotgun (WGS) entry which is preliminary data.</text>
</comment>
<evidence type="ECO:0000313" key="2">
    <source>
        <dbReference type="Proteomes" id="UP000798662"/>
    </source>
</evidence>
<keyword evidence="2" id="KW-1185">Reference proteome</keyword>
<reference evidence="1" key="1">
    <citation type="submission" date="2019-11" db="EMBL/GenBank/DDBJ databases">
        <title>Nori genome reveals adaptations in red seaweeds to the harsh intertidal environment.</title>
        <authorList>
            <person name="Wang D."/>
            <person name="Mao Y."/>
        </authorList>
    </citation>
    <scope>NUCLEOTIDE SEQUENCE</scope>
    <source>
        <tissue evidence="1">Gametophyte</tissue>
    </source>
</reference>
<sequence length="509" mass="52163">MAPRLLALAAVAVATASAVVLSATSADANNVAPRYYIPAAGSGTAQHDAYGPRMATPTKRPKKPTKTKRPAPAPVVTATAAPAPQTIADIVTGNDDFSVLLTALQTASLVETLDDESASLTVFAPTNGAFLSLAQTLGYTGDNVDGVFAFLVEALTGLSNGGNPVPLLTSVLRFHVVGSTVSSTELVSTGFFEPLEGPAVVLADDGRTLYDFAPGVADPMLVVDRLDIQASNGVIHVITGVLLPVPVLSPAPVATATAVPALPTEPAVPEVTEAPAPAPVVTATAAPVLQTIADIVAGNDDFSVLLTALQTASLVETLDDESASLTVFAPTNGAFLSLAQTLGYTGDNVDGVFAFLVEALTGLSNGGNPVPLLTSVLRFHVVGSTVSSTELVSTGFFEPLEGPAVVLADDGRTLYDFAPGVADPMLVVDRLDIQASNGVIHVITGVLLPVPVLSPAPVVTAAPVQTMTPVAPTRPPRYSRPHGGNGGRNRGYGGHDGERSRRYRDVYGY</sequence>
<organism evidence="1 2">
    <name type="scientific">Pyropia yezoensis</name>
    <name type="common">Susabi-nori</name>
    <name type="synonym">Porphyra yezoensis</name>
    <dbReference type="NCBI Taxonomy" id="2788"/>
    <lineage>
        <taxon>Eukaryota</taxon>
        <taxon>Rhodophyta</taxon>
        <taxon>Bangiophyceae</taxon>
        <taxon>Bangiales</taxon>
        <taxon>Bangiaceae</taxon>
        <taxon>Pyropia</taxon>
    </lineage>
</organism>